<accession>A0A0C7LBP7</accession>
<keyword evidence="4" id="KW-0788">Thiol protease</keyword>
<proteinExistence type="inferred from homology"/>
<organism evidence="6 7">
    <name type="scientific">Paraclostridium sordellii</name>
    <name type="common">Clostridium sordellii</name>
    <dbReference type="NCBI Taxonomy" id="1505"/>
    <lineage>
        <taxon>Bacteria</taxon>
        <taxon>Bacillati</taxon>
        <taxon>Bacillota</taxon>
        <taxon>Clostridia</taxon>
        <taxon>Peptostreptococcales</taxon>
        <taxon>Peptostreptococcaceae</taxon>
        <taxon>Paraclostridium</taxon>
    </lineage>
</organism>
<dbReference type="AlphaFoldDB" id="A0A0C7LBP7"/>
<keyword evidence="3 6" id="KW-0378">Hydrolase</keyword>
<evidence type="ECO:0000256" key="3">
    <source>
        <dbReference type="ARBA" id="ARBA00022801"/>
    </source>
</evidence>
<dbReference type="EC" id="3.4.-.-" evidence="6"/>
<dbReference type="Proteomes" id="UP000049127">
    <property type="component" value="Unassembled WGS sequence"/>
</dbReference>
<evidence type="ECO:0000256" key="1">
    <source>
        <dbReference type="ARBA" id="ARBA00007074"/>
    </source>
</evidence>
<dbReference type="SUPFAM" id="SSF54001">
    <property type="entry name" value="Cysteine proteinases"/>
    <property type="match status" value="1"/>
</dbReference>
<dbReference type="PANTHER" id="PTHR47053:SF1">
    <property type="entry name" value="MUREIN DD-ENDOPEPTIDASE MEPH-RELATED"/>
    <property type="match status" value="1"/>
</dbReference>
<keyword evidence="2" id="KW-0645">Protease</keyword>
<dbReference type="PANTHER" id="PTHR47053">
    <property type="entry name" value="MUREIN DD-ENDOPEPTIDASE MEPH-RELATED"/>
    <property type="match status" value="1"/>
</dbReference>
<evidence type="ECO:0000313" key="7">
    <source>
        <dbReference type="Proteomes" id="UP000049127"/>
    </source>
</evidence>
<dbReference type="GO" id="GO:0008234">
    <property type="term" value="F:cysteine-type peptidase activity"/>
    <property type="evidence" value="ECO:0007669"/>
    <property type="project" value="UniProtKB-KW"/>
</dbReference>
<dbReference type="RefSeq" id="WP_055343294.1">
    <property type="nucleotide sequence ID" value="NZ_CEKZ01000027.1"/>
</dbReference>
<evidence type="ECO:0000256" key="4">
    <source>
        <dbReference type="ARBA" id="ARBA00022807"/>
    </source>
</evidence>
<sequence>MNKKILTILGVSAISLTLSTDIIFANNSYNEEVAQANYLSTPQASAQQIVNYAKQQLGKPYVWNTAGPNTFDCSGFIYYVFSHNGYNISRNSVEDYWGNSNIKKVSSHKPGDLIFFKGTYGETNHPSHIGIMINDTQFIHAANENTGVIITNIDNPYWRSHILGYGRIIPESANKKPVYRIEAGGFSRKDAESGVQFLKDHFGWESSIKDINPDNKYRIEAGGFSRKDAESGVQFLKDHFGWESSIKDINPDNKYRIETGGFSKERAESGVQFLKDHFDWQSHIEPIVNRPNEYKIVTGVFVGEDGVKDAQRRLSEETGWWNTYVPDDSNQYKIVTGVFVGEDGVKDAQRRLSADTGWWNTYVPDDSNQYKIVTGIFVGEDGVKDAQRRLSQETGWWNTYVFTGEYR</sequence>
<gene>
    <name evidence="6" type="primary">lytF</name>
    <name evidence="6" type="ORF">R28058_33061</name>
</gene>
<dbReference type="PROSITE" id="PS51935">
    <property type="entry name" value="NLPC_P60"/>
    <property type="match status" value="1"/>
</dbReference>
<evidence type="ECO:0000256" key="2">
    <source>
        <dbReference type="ARBA" id="ARBA00022670"/>
    </source>
</evidence>
<evidence type="ECO:0000259" key="5">
    <source>
        <dbReference type="PROSITE" id="PS51935"/>
    </source>
</evidence>
<name>A0A0C7LBP7_PARSO</name>
<dbReference type="Pfam" id="PF00877">
    <property type="entry name" value="NLPC_P60"/>
    <property type="match status" value="1"/>
</dbReference>
<dbReference type="InterPro" id="IPR000064">
    <property type="entry name" value="NLP_P60_dom"/>
</dbReference>
<reference evidence="6 7" key="1">
    <citation type="submission" date="2015-01" db="EMBL/GenBank/DDBJ databases">
        <authorList>
            <person name="Aslett A.Martin."/>
            <person name="De Silva Nishadi"/>
        </authorList>
    </citation>
    <scope>NUCLEOTIDE SEQUENCE [LARGE SCALE GENOMIC DNA]</scope>
    <source>
        <strain evidence="6 7">R28058</strain>
    </source>
</reference>
<dbReference type="Gene3D" id="3.90.1720.10">
    <property type="entry name" value="endopeptidase domain like (from Nostoc punctiforme)"/>
    <property type="match status" value="1"/>
</dbReference>
<feature type="domain" description="NlpC/P60" evidence="5">
    <location>
        <begin position="43"/>
        <end position="169"/>
    </location>
</feature>
<dbReference type="GO" id="GO:0006508">
    <property type="term" value="P:proteolysis"/>
    <property type="evidence" value="ECO:0007669"/>
    <property type="project" value="UniProtKB-KW"/>
</dbReference>
<evidence type="ECO:0000313" key="6">
    <source>
        <dbReference type="EMBL" id="CEP41907.1"/>
    </source>
</evidence>
<comment type="similarity">
    <text evidence="1">Belongs to the peptidase C40 family.</text>
</comment>
<protein>
    <submittedName>
        <fullName evidence="6">NLP/P60 protein</fullName>
        <ecNumber evidence="6">3.4.-.-</ecNumber>
    </submittedName>
</protein>
<dbReference type="InterPro" id="IPR038765">
    <property type="entry name" value="Papain-like_cys_pep_sf"/>
</dbReference>
<dbReference type="EMBL" id="CEKZ01000027">
    <property type="protein sequence ID" value="CEP41907.1"/>
    <property type="molecule type" value="Genomic_DNA"/>
</dbReference>
<dbReference type="InterPro" id="IPR051202">
    <property type="entry name" value="Peptidase_C40"/>
</dbReference>